<dbReference type="SUPFAM" id="SSF51735">
    <property type="entry name" value="NAD(P)-binding Rossmann-fold domains"/>
    <property type="match status" value="1"/>
</dbReference>
<evidence type="ECO:0000256" key="3">
    <source>
        <dbReference type="ARBA" id="ARBA00012954"/>
    </source>
</evidence>
<dbReference type="InterPro" id="IPR014027">
    <property type="entry name" value="UDP-Glc/GDP-Man_DH_C"/>
</dbReference>
<proteinExistence type="inferred from homology"/>
<dbReference type="InterPro" id="IPR001732">
    <property type="entry name" value="UDP-Glc/GDP-Man_DH_N"/>
</dbReference>
<organism evidence="8">
    <name type="scientific">freshwater metagenome</name>
    <dbReference type="NCBI Taxonomy" id="449393"/>
    <lineage>
        <taxon>unclassified sequences</taxon>
        <taxon>metagenomes</taxon>
        <taxon>ecological metagenomes</taxon>
    </lineage>
</organism>
<accession>A0A094SFE8</accession>
<dbReference type="Gene3D" id="3.40.50.720">
    <property type="entry name" value="NAD(P)-binding Rossmann-like Domain"/>
    <property type="match status" value="2"/>
</dbReference>
<dbReference type="GO" id="GO:0051287">
    <property type="term" value="F:NAD binding"/>
    <property type="evidence" value="ECO:0007669"/>
    <property type="project" value="InterPro"/>
</dbReference>
<keyword evidence="5" id="KW-0520">NAD</keyword>
<gene>
    <name evidence="8" type="ORF">GM51_11470</name>
</gene>
<dbReference type="UniPathway" id="UPA00038">
    <property type="reaction ID" value="UER00491"/>
</dbReference>
<comment type="catalytic activity">
    <reaction evidence="6">
        <text>UDP-alpha-D-glucose + 2 NAD(+) + H2O = UDP-alpha-D-glucuronate + 2 NADH + 3 H(+)</text>
        <dbReference type="Rhea" id="RHEA:23596"/>
        <dbReference type="ChEBI" id="CHEBI:15377"/>
        <dbReference type="ChEBI" id="CHEBI:15378"/>
        <dbReference type="ChEBI" id="CHEBI:57540"/>
        <dbReference type="ChEBI" id="CHEBI:57945"/>
        <dbReference type="ChEBI" id="CHEBI:58052"/>
        <dbReference type="ChEBI" id="CHEBI:58885"/>
        <dbReference type="EC" id="1.1.1.22"/>
    </reaction>
</comment>
<dbReference type="GO" id="GO:0000271">
    <property type="term" value="P:polysaccharide biosynthetic process"/>
    <property type="evidence" value="ECO:0007669"/>
    <property type="project" value="InterPro"/>
</dbReference>
<dbReference type="Gene3D" id="1.20.5.100">
    <property type="entry name" value="Cytochrome c1, transmembrane anchor, C-terminal"/>
    <property type="match status" value="1"/>
</dbReference>
<dbReference type="SUPFAM" id="SSF48179">
    <property type="entry name" value="6-phosphogluconate dehydrogenase C-terminal domain-like"/>
    <property type="match status" value="1"/>
</dbReference>
<keyword evidence="4" id="KW-0560">Oxidoreductase</keyword>
<name>A0A094SFE8_9ZZZZ</name>
<evidence type="ECO:0000256" key="6">
    <source>
        <dbReference type="ARBA" id="ARBA00047473"/>
    </source>
</evidence>
<dbReference type="Pfam" id="PF00984">
    <property type="entry name" value="UDPG_MGDP_dh"/>
    <property type="match status" value="1"/>
</dbReference>
<dbReference type="EC" id="1.1.1.22" evidence="3"/>
<evidence type="ECO:0000256" key="5">
    <source>
        <dbReference type="ARBA" id="ARBA00023027"/>
    </source>
</evidence>
<dbReference type="InterPro" id="IPR017476">
    <property type="entry name" value="UDP-Glc/GDP-Man"/>
</dbReference>
<dbReference type="PIRSF" id="PIRSF000124">
    <property type="entry name" value="UDPglc_GDPman_dh"/>
    <property type="match status" value="1"/>
</dbReference>
<dbReference type="SMART" id="SM00984">
    <property type="entry name" value="UDPG_MGDP_dh_C"/>
    <property type="match status" value="1"/>
</dbReference>
<dbReference type="PIRSF" id="PIRSF500134">
    <property type="entry name" value="UDPglc_DH_bac"/>
    <property type="match status" value="1"/>
</dbReference>
<feature type="domain" description="UDP-glucose/GDP-mannose dehydrogenase C-terminal" evidence="7">
    <location>
        <begin position="325"/>
        <end position="426"/>
    </location>
</feature>
<protein>
    <recommendedName>
        <fullName evidence="3">UDP-glucose 6-dehydrogenase</fullName>
        <ecNumber evidence="3">1.1.1.22</ecNumber>
    </recommendedName>
</protein>
<dbReference type="InterPro" id="IPR028357">
    <property type="entry name" value="UDPglc_DH_bac"/>
</dbReference>
<dbReference type="InterPro" id="IPR036291">
    <property type="entry name" value="NAD(P)-bd_dom_sf"/>
</dbReference>
<evidence type="ECO:0000259" key="7">
    <source>
        <dbReference type="SMART" id="SM00984"/>
    </source>
</evidence>
<dbReference type="Pfam" id="PF03720">
    <property type="entry name" value="UDPG_MGDP_dh_C"/>
    <property type="match status" value="1"/>
</dbReference>
<evidence type="ECO:0000313" key="8">
    <source>
        <dbReference type="EMBL" id="KGA16943.1"/>
    </source>
</evidence>
<dbReference type="Pfam" id="PF03721">
    <property type="entry name" value="UDPG_MGDP_dh_N"/>
    <property type="match status" value="1"/>
</dbReference>
<dbReference type="EMBL" id="JNSL01000072">
    <property type="protein sequence ID" value="KGA16943.1"/>
    <property type="molecule type" value="Genomic_DNA"/>
</dbReference>
<dbReference type="AlphaFoldDB" id="A0A094SFE8"/>
<evidence type="ECO:0000256" key="4">
    <source>
        <dbReference type="ARBA" id="ARBA00023002"/>
    </source>
</evidence>
<dbReference type="NCBIfam" id="TIGR03026">
    <property type="entry name" value="NDP-sugDHase"/>
    <property type="match status" value="1"/>
</dbReference>
<dbReference type="GO" id="GO:0006065">
    <property type="term" value="P:UDP-glucuronate biosynthetic process"/>
    <property type="evidence" value="ECO:0007669"/>
    <property type="project" value="UniProtKB-UniPathway"/>
</dbReference>
<comment type="pathway">
    <text evidence="1">Nucleotide-sugar biosynthesis; UDP-alpha-D-glucuronate biosynthesis; UDP-alpha-D-glucuronate from UDP-alpha-D-glucose: step 1/1.</text>
</comment>
<dbReference type="GO" id="GO:0003979">
    <property type="term" value="F:UDP-glucose 6-dehydrogenase activity"/>
    <property type="evidence" value="ECO:0007669"/>
    <property type="project" value="UniProtKB-EC"/>
</dbReference>
<evidence type="ECO:0000256" key="1">
    <source>
        <dbReference type="ARBA" id="ARBA00004701"/>
    </source>
</evidence>
<dbReference type="PANTHER" id="PTHR43750:SF3">
    <property type="entry name" value="UDP-GLUCOSE 6-DEHYDROGENASE TUAD"/>
    <property type="match status" value="1"/>
</dbReference>
<dbReference type="InterPro" id="IPR014026">
    <property type="entry name" value="UDP-Glc/GDP-Man_DH_dimer"/>
</dbReference>
<dbReference type="PANTHER" id="PTHR43750">
    <property type="entry name" value="UDP-GLUCOSE 6-DEHYDROGENASE TUAD"/>
    <property type="match status" value="1"/>
</dbReference>
<sequence length="441" mass="46514">MGVAGSATTTILTLMSFRVAVIGTGYVGLTTGACLAHLGHTVVCADIDADKIAKLRDGVIPIVELGLAELVTEGIASGRLSFVVGSVEAAKNCEVAFLCVPTPQGEDGSADLSYVQRASEEISAALPFEAIVVNKSTVPVGSTKVVEKALKRPDVKVVSNPEFLREGSAVQDFLKPDRVVVGSDDQAAAMKVASLYDGLSTRVIITDPASAETIKYAANAFLATKLSFINAIAAICEGVGADINDVVVGIGSDKRIGENFLRPGPGWGGSCFPKDSRALIKIAEDADYSFDLLKGVITVNDQQIDRVADKIRLAAGGNLSGKIVAVWGLTFKAGTDDLRDSPAIAIIERLMKLGARVQAYDPTVNVIRPGIPSDLVIAASCGEATAQADVLSVLTEWDEFKWVSASETSTHMTGKQIIDARNLLDRKDWERAGFTYQGIGR</sequence>
<reference evidence="8" key="1">
    <citation type="submission" date="2014-06" db="EMBL/GenBank/DDBJ databases">
        <title>Key roles for freshwater Actinobacteria revealed by deep metagenomic sequencing.</title>
        <authorList>
            <person name="Ghai R."/>
            <person name="Mizuno C.M."/>
            <person name="Picazo A."/>
            <person name="Camacho A."/>
            <person name="Rodriguez-Valera F."/>
        </authorList>
    </citation>
    <scope>NUCLEOTIDE SEQUENCE</scope>
</reference>
<evidence type="ECO:0000256" key="2">
    <source>
        <dbReference type="ARBA" id="ARBA00006601"/>
    </source>
</evidence>
<dbReference type="InterPro" id="IPR036220">
    <property type="entry name" value="UDP-Glc/GDP-Man_DH_C_sf"/>
</dbReference>
<dbReference type="SUPFAM" id="SSF52413">
    <property type="entry name" value="UDP-glucose/GDP-mannose dehydrogenase C-terminal domain"/>
    <property type="match status" value="1"/>
</dbReference>
<comment type="similarity">
    <text evidence="2">Belongs to the UDP-glucose/GDP-mannose dehydrogenase family.</text>
</comment>
<dbReference type="InterPro" id="IPR008927">
    <property type="entry name" value="6-PGluconate_DH-like_C_sf"/>
</dbReference>
<comment type="caution">
    <text evidence="8">The sequence shown here is derived from an EMBL/GenBank/DDBJ whole genome shotgun (WGS) entry which is preliminary data.</text>
</comment>